<dbReference type="AlphaFoldDB" id="A0A932I1C5"/>
<dbReference type="EMBL" id="JACPUR010000017">
    <property type="protein sequence ID" value="MBI3127459.1"/>
    <property type="molecule type" value="Genomic_DNA"/>
</dbReference>
<reference evidence="2" key="1">
    <citation type="submission" date="2020-07" db="EMBL/GenBank/DDBJ databases">
        <title>Huge and variable diversity of episymbiotic CPR bacteria and DPANN archaea in groundwater ecosystems.</title>
        <authorList>
            <person name="He C.Y."/>
            <person name="Keren R."/>
            <person name="Whittaker M."/>
            <person name="Farag I.F."/>
            <person name="Doudna J."/>
            <person name="Cate J.H.D."/>
            <person name="Banfield J.F."/>
        </authorList>
    </citation>
    <scope>NUCLEOTIDE SEQUENCE</scope>
    <source>
        <strain evidence="2">NC_groundwater_763_Ag_S-0.2um_68_21</strain>
    </source>
</reference>
<dbReference type="InterPro" id="IPR052018">
    <property type="entry name" value="PHP_domain"/>
</dbReference>
<dbReference type="PANTHER" id="PTHR42924">
    <property type="entry name" value="EXONUCLEASE"/>
    <property type="match status" value="1"/>
</dbReference>
<proteinExistence type="predicted"/>
<gene>
    <name evidence="2" type="ORF">HYZ11_07635</name>
</gene>
<dbReference type="CDD" id="cd07438">
    <property type="entry name" value="PHP_HisPPase_AMP"/>
    <property type="match status" value="1"/>
</dbReference>
<evidence type="ECO:0000313" key="2">
    <source>
        <dbReference type="EMBL" id="MBI3127459.1"/>
    </source>
</evidence>
<organism evidence="2 3">
    <name type="scientific">Tectimicrobiota bacterium</name>
    <dbReference type="NCBI Taxonomy" id="2528274"/>
    <lineage>
        <taxon>Bacteria</taxon>
        <taxon>Pseudomonadati</taxon>
        <taxon>Nitrospinota/Tectimicrobiota group</taxon>
        <taxon>Candidatus Tectimicrobiota</taxon>
    </lineage>
</organism>
<protein>
    <submittedName>
        <fullName evidence="2">PHP domain-containing protein</fullName>
    </submittedName>
</protein>
<dbReference type="SMART" id="SM00481">
    <property type="entry name" value="POLIIIAc"/>
    <property type="match status" value="1"/>
</dbReference>
<dbReference type="GO" id="GO:0035312">
    <property type="term" value="F:5'-3' DNA exonuclease activity"/>
    <property type="evidence" value="ECO:0007669"/>
    <property type="project" value="TreeGrafter"/>
</dbReference>
<comment type="caution">
    <text evidence="2">The sequence shown here is derived from an EMBL/GenBank/DDBJ whole genome shotgun (WGS) entry which is preliminary data.</text>
</comment>
<dbReference type="InterPro" id="IPR016195">
    <property type="entry name" value="Pol/histidinol_Pase-like"/>
</dbReference>
<evidence type="ECO:0000313" key="3">
    <source>
        <dbReference type="Proteomes" id="UP000782312"/>
    </source>
</evidence>
<dbReference type="Pfam" id="PF02811">
    <property type="entry name" value="PHP"/>
    <property type="match status" value="1"/>
</dbReference>
<name>A0A932I1C5_UNCTE</name>
<feature type="domain" description="Polymerase/histidinol phosphatase N-terminal" evidence="1">
    <location>
        <begin position="16"/>
        <end position="81"/>
    </location>
</feature>
<dbReference type="Gene3D" id="3.20.20.140">
    <property type="entry name" value="Metal-dependent hydrolases"/>
    <property type="match status" value="1"/>
</dbReference>
<sequence length="289" mass="30947">MSLVVSSSISAATRVMDLHLHSSASDGCDSPRRVMQRARAAGLQAVALTDHDTVAGLAPAREEAARLGLQFVEGVELSSAHEGKLVHILGHFIRLDAPALTGQIDFYCVNRRGRMGRILERLREIGVPIDAGDFLRAYGTASSIGRGQLGAYLVEKGLVGSREEAFRDLIGEGCPAYVSLDFITPFEAIRIIREAGGVATLAHPILSAADEIIPALAGAGLAGIEVEHPAQDDLARTHYREMAARLGLLCMGGSDCHGGRPGPERMGRHNQPLRLLEELKARRGRQAEP</sequence>
<accession>A0A932I1C5</accession>
<dbReference type="InterPro" id="IPR004013">
    <property type="entry name" value="PHP_dom"/>
</dbReference>
<evidence type="ECO:0000259" key="1">
    <source>
        <dbReference type="SMART" id="SM00481"/>
    </source>
</evidence>
<dbReference type="Gene3D" id="1.10.150.650">
    <property type="match status" value="1"/>
</dbReference>
<dbReference type="SUPFAM" id="SSF89550">
    <property type="entry name" value="PHP domain-like"/>
    <property type="match status" value="1"/>
</dbReference>
<dbReference type="InterPro" id="IPR003141">
    <property type="entry name" value="Pol/His_phosphatase_N"/>
</dbReference>
<dbReference type="GO" id="GO:0004534">
    <property type="term" value="F:5'-3' RNA exonuclease activity"/>
    <property type="evidence" value="ECO:0007669"/>
    <property type="project" value="TreeGrafter"/>
</dbReference>
<dbReference type="PANTHER" id="PTHR42924:SF3">
    <property type="entry name" value="POLYMERASE_HISTIDINOL PHOSPHATASE N-TERMINAL DOMAIN-CONTAINING PROTEIN"/>
    <property type="match status" value="1"/>
</dbReference>
<dbReference type="Proteomes" id="UP000782312">
    <property type="component" value="Unassembled WGS sequence"/>
</dbReference>